<protein>
    <recommendedName>
        <fullName evidence="2">TLDc domain-containing protein</fullName>
    </recommendedName>
</protein>
<dbReference type="PANTHER" id="PTHR23354">
    <property type="entry name" value="NUCLEOLAR PROTEIN 7/ESTROGEN RECEPTOR COACTIVATOR-RELATED"/>
    <property type="match status" value="1"/>
</dbReference>
<feature type="domain" description="TLDc" evidence="2">
    <location>
        <begin position="271"/>
        <end position="424"/>
    </location>
</feature>
<sequence>MGNHHARPSHQRSDQIPEHPIRRSSSKSSFASSYLPALEKLFQKLELTAEEDNGHPGEITRATFEGVFKGPLQLFGKLLYEQMVTNNHHSDKVKERISSEQFVKSSKALLSLFDATDQHKYYFKLFAQGKEYLTRDDALNMVNIAYALTLASSMIAFRKQAKDDKVFESVVNSMFGMKPDIKFPEMQKWLDNNCPNMFSGVHNWVYTILTGSKMPEEMEVAPVPMLEQLSEGNHVMCMGMLYMLTASLPNKYTHVEKETESTSQQGTKNPLLTSFQILRKLRTFTSARLSRCQSWKKLYDSDEHGLSMNRFSHHVLGYKDSSLTLISFEGRNIYCIASDDPWRESVQKFGREDACVIQISPVFKIVQSGGPLLMWNLSDRAAPKGIYIGQTGKANIITVPTEFNAVLHYGVKCELHQIEMWGCGGGEAFQAQQKQKQWERKEVEKHASRKLHLDTNWDENPDKQLLSWGGVEVNHQYSQGGAM</sequence>
<evidence type="ECO:0000256" key="1">
    <source>
        <dbReference type="SAM" id="MobiDB-lite"/>
    </source>
</evidence>
<dbReference type="InterPro" id="IPR006571">
    <property type="entry name" value="TLDc_dom"/>
</dbReference>
<reference evidence="3" key="2">
    <citation type="submission" date="2020-11" db="EMBL/GenBank/DDBJ databases">
        <authorList>
            <person name="McCartney M.A."/>
            <person name="Auch B."/>
            <person name="Kono T."/>
            <person name="Mallez S."/>
            <person name="Becker A."/>
            <person name="Gohl D.M."/>
            <person name="Silverstein K.A.T."/>
            <person name="Koren S."/>
            <person name="Bechman K.B."/>
            <person name="Herman A."/>
            <person name="Abrahante J.E."/>
            <person name="Garbe J."/>
        </authorList>
    </citation>
    <scope>NUCLEOTIDE SEQUENCE</scope>
    <source>
        <strain evidence="3">Duluth1</strain>
        <tissue evidence="3">Whole animal</tissue>
    </source>
</reference>
<accession>A0A9D4RZT6</accession>
<feature type="compositionally biased region" description="Basic and acidic residues" evidence="1">
    <location>
        <begin position="11"/>
        <end position="21"/>
    </location>
</feature>
<dbReference type="PROSITE" id="PS51886">
    <property type="entry name" value="TLDC"/>
    <property type="match status" value="1"/>
</dbReference>
<dbReference type="OrthoDB" id="289228at2759"/>
<dbReference type="SMART" id="SM00584">
    <property type="entry name" value="TLDc"/>
    <property type="match status" value="1"/>
</dbReference>
<dbReference type="PANTHER" id="PTHR23354:SF108">
    <property type="entry name" value="RE10231P"/>
    <property type="match status" value="1"/>
</dbReference>
<name>A0A9D4RZT6_DREPO</name>
<keyword evidence="4" id="KW-1185">Reference proteome</keyword>
<evidence type="ECO:0000313" key="4">
    <source>
        <dbReference type="Proteomes" id="UP000828390"/>
    </source>
</evidence>
<comment type="caution">
    <text evidence="3">The sequence shown here is derived from an EMBL/GenBank/DDBJ whole genome shotgun (WGS) entry which is preliminary data.</text>
</comment>
<proteinExistence type="predicted"/>
<evidence type="ECO:0000313" key="3">
    <source>
        <dbReference type="EMBL" id="KAH3885088.1"/>
    </source>
</evidence>
<feature type="compositionally biased region" description="Basic residues" evidence="1">
    <location>
        <begin position="1"/>
        <end position="10"/>
    </location>
</feature>
<organism evidence="3 4">
    <name type="scientific">Dreissena polymorpha</name>
    <name type="common">Zebra mussel</name>
    <name type="synonym">Mytilus polymorpha</name>
    <dbReference type="NCBI Taxonomy" id="45954"/>
    <lineage>
        <taxon>Eukaryota</taxon>
        <taxon>Metazoa</taxon>
        <taxon>Spiralia</taxon>
        <taxon>Lophotrochozoa</taxon>
        <taxon>Mollusca</taxon>
        <taxon>Bivalvia</taxon>
        <taxon>Autobranchia</taxon>
        <taxon>Heteroconchia</taxon>
        <taxon>Euheterodonta</taxon>
        <taxon>Imparidentia</taxon>
        <taxon>Neoheterodontei</taxon>
        <taxon>Myida</taxon>
        <taxon>Dreissenoidea</taxon>
        <taxon>Dreissenidae</taxon>
        <taxon>Dreissena</taxon>
    </lineage>
</organism>
<dbReference type="EMBL" id="JAIWYP010000001">
    <property type="protein sequence ID" value="KAH3885088.1"/>
    <property type="molecule type" value="Genomic_DNA"/>
</dbReference>
<feature type="region of interest" description="Disordered" evidence="1">
    <location>
        <begin position="1"/>
        <end position="28"/>
    </location>
</feature>
<dbReference type="Proteomes" id="UP000828390">
    <property type="component" value="Unassembled WGS sequence"/>
</dbReference>
<evidence type="ECO:0000259" key="2">
    <source>
        <dbReference type="PROSITE" id="PS51886"/>
    </source>
</evidence>
<dbReference type="Pfam" id="PF07534">
    <property type="entry name" value="TLD"/>
    <property type="match status" value="1"/>
</dbReference>
<dbReference type="AlphaFoldDB" id="A0A9D4RZT6"/>
<gene>
    <name evidence="3" type="ORF">DPMN_009077</name>
</gene>
<reference evidence="3" key="1">
    <citation type="journal article" date="2019" name="bioRxiv">
        <title>The Genome of the Zebra Mussel, Dreissena polymorpha: A Resource for Invasive Species Research.</title>
        <authorList>
            <person name="McCartney M.A."/>
            <person name="Auch B."/>
            <person name="Kono T."/>
            <person name="Mallez S."/>
            <person name="Zhang Y."/>
            <person name="Obille A."/>
            <person name="Becker A."/>
            <person name="Abrahante J.E."/>
            <person name="Garbe J."/>
            <person name="Badalamenti J.P."/>
            <person name="Herman A."/>
            <person name="Mangelson H."/>
            <person name="Liachko I."/>
            <person name="Sullivan S."/>
            <person name="Sone E.D."/>
            <person name="Koren S."/>
            <person name="Silverstein K.A.T."/>
            <person name="Beckman K.B."/>
            <person name="Gohl D.M."/>
        </authorList>
    </citation>
    <scope>NUCLEOTIDE SEQUENCE</scope>
    <source>
        <strain evidence="3">Duluth1</strain>
        <tissue evidence="3">Whole animal</tissue>
    </source>
</reference>